<dbReference type="AlphaFoldDB" id="A0A9N8PS02"/>
<organism evidence="3 4">
    <name type="scientific">Aureobasidium uvarum</name>
    <dbReference type="NCBI Taxonomy" id="2773716"/>
    <lineage>
        <taxon>Eukaryota</taxon>
        <taxon>Fungi</taxon>
        <taxon>Dikarya</taxon>
        <taxon>Ascomycota</taxon>
        <taxon>Pezizomycotina</taxon>
        <taxon>Dothideomycetes</taxon>
        <taxon>Dothideomycetidae</taxon>
        <taxon>Dothideales</taxon>
        <taxon>Saccotheciaceae</taxon>
        <taxon>Aureobasidium</taxon>
    </lineage>
</organism>
<dbReference type="Proteomes" id="UP000745764">
    <property type="component" value="Unassembled WGS sequence"/>
</dbReference>
<feature type="signal peptide" evidence="2">
    <location>
        <begin position="1"/>
        <end position="15"/>
    </location>
</feature>
<sequence>MYLLSILGLALSVSSTPIEERATPRCTARDLAIVRRTVIDPVFFCKWWQEDTRTRTPFLEFTVSDVNNLCACIAPRSNVKSTKHKRAPLAEASLLGKRSTTTEACRKEVSLQFTEPWHFCAFYNAYPRTSSPFPKYTTKDLIKLCNCVEGKASMTTTKKTSESSKKTSTSTKTSSVSTKKTSIGTKKTSSSTKEASTPKRSTSTTKPSTSTKKIPTSTKKTSSSAIKTLSSSIRLRSSTSGRKTSTSTTRPMSSSITKPLTSAHKSSSLSVSKGSSSSTRRPSTSAAKKPSPAPSSISTVSHCKPRPPRYPGGYGYLAWNENDNMGNNTCGDSAPTENRPPQVYVLAVHQVYPYEGNCIQLCLETDACQSWALNDLHTECTLYRALAEEYLKPLQTSYEGSQTNYYDH</sequence>
<feature type="compositionally biased region" description="Low complexity" evidence="1">
    <location>
        <begin position="166"/>
        <end position="299"/>
    </location>
</feature>
<evidence type="ECO:0000256" key="1">
    <source>
        <dbReference type="SAM" id="MobiDB-lite"/>
    </source>
</evidence>
<feature type="region of interest" description="Disordered" evidence="1">
    <location>
        <begin position="156"/>
        <end position="306"/>
    </location>
</feature>
<protein>
    <recommendedName>
        <fullName evidence="5">Apple domain-containing protein</fullName>
    </recommendedName>
</protein>
<evidence type="ECO:0000313" key="4">
    <source>
        <dbReference type="Proteomes" id="UP000745764"/>
    </source>
</evidence>
<proteinExistence type="predicted"/>
<accession>A0A9N8PS02</accession>
<feature type="chain" id="PRO_5040295724" description="Apple domain-containing protein" evidence="2">
    <location>
        <begin position="16"/>
        <end position="408"/>
    </location>
</feature>
<comment type="caution">
    <text evidence="3">The sequence shown here is derived from an EMBL/GenBank/DDBJ whole genome shotgun (WGS) entry which is preliminary data.</text>
</comment>
<reference evidence="3" key="1">
    <citation type="submission" date="2020-06" db="EMBL/GenBank/DDBJ databases">
        <authorList>
            <person name="Onetto C."/>
        </authorList>
    </citation>
    <scope>NUCLEOTIDE SEQUENCE</scope>
</reference>
<keyword evidence="2" id="KW-0732">Signal</keyword>
<evidence type="ECO:0008006" key="5">
    <source>
        <dbReference type="Google" id="ProtNLM"/>
    </source>
</evidence>
<name>A0A9N8PS02_9PEZI</name>
<gene>
    <name evidence="3" type="ORF">AWRI4620_LOCUS2914</name>
</gene>
<evidence type="ECO:0000313" key="3">
    <source>
        <dbReference type="EMBL" id="CAD0108659.1"/>
    </source>
</evidence>
<dbReference type="EMBL" id="CAINUL010000003">
    <property type="protein sequence ID" value="CAD0108659.1"/>
    <property type="molecule type" value="Genomic_DNA"/>
</dbReference>
<dbReference type="OrthoDB" id="3938140at2759"/>
<evidence type="ECO:0000256" key="2">
    <source>
        <dbReference type="SAM" id="SignalP"/>
    </source>
</evidence>
<keyword evidence="4" id="KW-1185">Reference proteome</keyword>